<name>A0A9Q1GAG2_SYNKA</name>
<gene>
    <name evidence="1" type="ORF">SKAU_G00006890</name>
</gene>
<proteinExistence type="predicted"/>
<keyword evidence="2" id="KW-1185">Reference proteome</keyword>
<dbReference type="EMBL" id="JAINUF010000001">
    <property type="protein sequence ID" value="KAJ8379911.1"/>
    <property type="molecule type" value="Genomic_DNA"/>
</dbReference>
<evidence type="ECO:0000313" key="1">
    <source>
        <dbReference type="EMBL" id="KAJ8379911.1"/>
    </source>
</evidence>
<dbReference type="Proteomes" id="UP001152622">
    <property type="component" value="Chromosome 1"/>
</dbReference>
<accession>A0A9Q1GAG2</accession>
<reference evidence="1" key="1">
    <citation type="journal article" date="2023" name="Science">
        <title>Genome structures resolve the early diversification of teleost fishes.</title>
        <authorList>
            <person name="Parey E."/>
            <person name="Louis A."/>
            <person name="Montfort J."/>
            <person name="Bouchez O."/>
            <person name="Roques C."/>
            <person name="Iampietro C."/>
            <person name="Lluch J."/>
            <person name="Castinel A."/>
            <person name="Donnadieu C."/>
            <person name="Desvignes T."/>
            <person name="Floi Bucao C."/>
            <person name="Jouanno E."/>
            <person name="Wen M."/>
            <person name="Mejri S."/>
            <person name="Dirks R."/>
            <person name="Jansen H."/>
            <person name="Henkel C."/>
            <person name="Chen W.J."/>
            <person name="Zahm M."/>
            <person name="Cabau C."/>
            <person name="Klopp C."/>
            <person name="Thompson A.W."/>
            <person name="Robinson-Rechavi M."/>
            <person name="Braasch I."/>
            <person name="Lecointre G."/>
            <person name="Bobe J."/>
            <person name="Postlethwait J.H."/>
            <person name="Berthelot C."/>
            <person name="Roest Crollius H."/>
            <person name="Guiguen Y."/>
        </authorList>
    </citation>
    <scope>NUCLEOTIDE SEQUENCE</scope>
    <source>
        <strain evidence="1">WJC10195</strain>
    </source>
</reference>
<evidence type="ECO:0000313" key="2">
    <source>
        <dbReference type="Proteomes" id="UP001152622"/>
    </source>
</evidence>
<dbReference type="AlphaFoldDB" id="A0A9Q1GAG2"/>
<comment type="caution">
    <text evidence="1">The sequence shown here is derived from an EMBL/GenBank/DDBJ whole genome shotgun (WGS) entry which is preliminary data.</text>
</comment>
<protein>
    <submittedName>
        <fullName evidence="1">Uncharacterized protein</fullName>
    </submittedName>
</protein>
<organism evidence="1 2">
    <name type="scientific">Synaphobranchus kaupii</name>
    <name type="common">Kaup's arrowtooth eel</name>
    <dbReference type="NCBI Taxonomy" id="118154"/>
    <lineage>
        <taxon>Eukaryota</taxon>
        <taxon>Metazoa</taxon>
        <taxon>Chordata</taxon>
        <taxon>Craniata</taxon>
        <taxon>Vertebrata</taxon>
        <taxon>Euteleostomi</taxon>
        <taxon>Actinopterygii</taxon>
        <taxon>Neopterygii</taxon>
        <taxon>Teleostei</taxon>
        <taxon>Anguilliformes</taxon>
        <taxon>Synaphobranchidae</taxon>
        <taxon>Synaphobranchus</taxon>
    </lineage>
</organism>
<sequence>MTTRESPDIKALQGTATADSLSLDLPLTLNQTHKDSSISTETRLEKSQFLCSTPAQWEDLVLLDHSYSRKGNEKKPPECNAYPVLWLGYHQSPPPRKRRRLVRQNLMSAETSNGHLDKPGPNIKTLQATAAADCLDLTLNQTHKESSISTETHREESQFLCSTPAQWEGLILLDHSYSSKGNNEKGTQTSQESLSSIPRVTFGPEQKLHVSCRSKMLEAPALKKTDLLTSSSVSQTVKIKFVHHDHEYGQRRKSTKEKLKAALGLIKHLEAEILGETPRESQFLLQRFQSDPGTIQFYTGFKDYDALTSAFSVLQPTAQSIGQFVQGLKVRWQERTECSSQQSKAKILFCKKNDHCSCCSLSISFSQEGTFRYPF</sequence>